<dbReference type="EMBL" id="LGTL01000004">
    <property type="protein sequence ID" value="KPA82889.1"/>
    <property type="molecule type" value="Genomic_DNA"/>
</dbReference>
<dbReference type="RefSeq" id="XP_015661328.1">
    <property type="nucleotide sequence ID" value="XM_015799726.1"/>
</dbReference>
<accession>A0A0M9G5Z1</accession>
<dbReference type="AlphaFoldDB" id="A0A0M9G5Z1"/>
<dbReference type="SMART" id="SM00268">
    <property type="entry name" value="ACTIN"/>
    <property type="match status" value="1"/>
</dbReference>
<organism evidence="2 3">
    <name type="scientific">Leptomonas pyrrhocoris</name>
    <name type="common">Firebug parasite</name>
    <dbReference type="NCBI Taxonomy" id="157538"/>
    <lineage>
        <taxon>Eukaryota</taxon>
        <taxon>Discoba</taxon>
        <taxon>Euglenozoa</taxon>
        <taxon>Kinetoplastea</taxon>
        <taxon>Metakinetoplastina</taxon>
        <taxon>Trypanosomatida</taxon>
        <taxon>Trypanosomatidae</taxon>
        <taxon>Leishmaniinae</taxon>
        <taxon>Leptomonas</taxon>
    </lineage>
</organism>
<dbReference type="Proteomes" id="UP000037923">
    <property type="component" value="Unassembled WGS sequence"/>
</dbReference>
<dbReference type="InterPro" id="IPR043129">
    <property type="entry name" value="ATPase_NBD"/>
</dbReference>
<dbReference type="Pfam" id="PF00022">
    <property type="entry name" value="Actin"/>
    <property type="match status" value="1"/>
</dbReference>
<keyword evidence="3" id="KW-1185">Reference proteome</keyword>
<sequence>MTLSPVVLDNGTGSIKCGCAGVSPLPLLVCPTVTGRPRVDAFPFRTALHSSHSNGAAVGEAETGHRAQRLQRDILCGDELDGLHEAAELTYPITNGVIRNMDDMQELWDYVLCQRLPQMLGTAAGGSSSAPQRVKWEERSAEGDRGLEWLEGRPLLLTETPNLSLKQRCAVMEVFFEDYHFNTIQSTPQGVLTLFANGVERGVAVECGEGLTHCTPVYDGCVLTTAQRRVDLGGRAVTDRLEQLLCAHQRSPRDSAMRGGRRDVYRRLKERYCYVSFDRSLDQRLLRETNALQCTCVLPDGVTCRLGAERFTAPEVLFDPSLMDVESPGISAVLWDCIEAADVDVRRSLYESILLSGGSTLFPGFGARLTRDMKEFYLTEKLKGDVSRMARCPIQVQEPPRRQCMAYMGGALVAELSADRPEMWMSRKEYEDGGTSAVVARYTSAGGY</sequence>
<reference evidence="2 3" key="1">
    <citation type="submission" date="2015-07" db="EMBL/GenBank/DDBJ databases">
        <title>High-quality genome of monoxenous trypanosomatid Leptomonas pyrrhocoris.</title>
        <authorList>
            <person name="Flegontov P."/>
            <person name="Butenko A."/>
            <person name="Firsov S."/>
            <person name="Vlcek C."/>
            <person name="Logacheva M.D."/>
            <person name="Field M."/>
            <person name="Filatov D."/>
            <person name="Flegontova O."/>
            <person name="Gerasimov E."/>
            <person name="Jackson A.P."/>
            <person name="Kelly S."/>
            <person name="Opperdoes F."/>
            <person name="O'Reilly A."/>
            <person name="Votypka J."/>
            <person name="Yurchenko V."/>
            <person name="Lukes J."/>
        </authorList>
    </citation>
    <scope>NUCLEOTIDE SEQUENCE [LARGE SCALE GENOMIC DNA]</scope>
    <source>
        <strain evidence="2">H10</strain>
    </source>
</reference>
<dbReference type="InterPro" id="IPR004000">
    <property type="entry name" value="Actin"/>
</dbReference>
<proteinExistence type="inferred from homology"/>
<evidence type="ECO:0000256" key="1">
    <source>
        <dbReference type="RuleBase" id="RU000487"/>
    </source>
</evidence>
<dbReference type="SUPFAM" id="SSF53067">
    <property type="entry name" value="Actin-like ATPase domain"/>
    <property type="match status" value="2"/>
</dbReference>
<evidence type="ECO:0000313" key="2">
    <source>
        <dbReference type="EMBL" id="KPA82889.1"/>
    </source>
</evidence>
<dbReference type="PANTHER" id="PTHR11937">
    <property type="entry name" value="ACTIN"/>
    <property type="match status" value="1"/>
</dbReference>
<protein>
    <submittedName>
        <fullName evidence="2">Putative actin-related protein 2</fullName>
    </submittedName>
</protein>
<comment type="similarity">
    <text evidence="1">Belongs to the actin family.</text>
</comment>
<dbReference type="VEuPathDB" id="TriTrypDB:LpyrH10_04_1970"/>
<dbReference type="Gene3D" id="3.30.420.40">
    <property type="match status" value="3"/>
</dbReference>
<dbReference type="OMA" id="WEDMQHL"/>
<dbReference type="OrthoDB" id="5132116at2759"/>
<comment type="caution">
    <text evidence="2">The sequence shown here is derived from an EMBL/GenBank/DDBJ whole genome shotgun (WGS) entry which is preliminary data.</text>
</comment>
<dbReference type="GeneID" id="26902938"/>
<name>A0A0M9G5Z1_LEPPY</name>
<gene>
    <name evidence="2" type="ORF">ABB37_02647</name>
</gene>
<evidence type="ECO:0000313" key="3">
    <source>
        <dbReference type="Proteomes" id="UP000037923"/>
    </source>
</evidence>
<dbReference type="Gene3D" id="3.90.640.10">
    <property type="entry name" value="Actin, Chain A, domain 4"/>
    <property type="match status" value="1"/>
</dbReference>